<sequence>MKTIELFKSAALAGLAGMALSGAAMAQAPAFTFSVQAVNLEEPAQVAAVYARLNGEAAAYCDLLIEDGAESAMAKSLCLEDVVHNVVERIDHPGLSEYHARARGSAETRTASLY</sequence>
<dbReference type="EMBL" id="SRXW01000005">
    <property type="protein sequence ID" value="TGY87580.1"/>
    <property type="molecule type" value="Genomic_DNA"/>
</dbReference>
<accession>A0A4S2GWR2</accession>
<reference evidence="2 3" key="1">
    <citation type="journal article" date="2017" name="Int. J. Syst. Evol. Microbiol.">
        <title>Marinicauda algicola sp. nov., isolated from a marine red alga Rhodosorus marinus.</title>
        <authorList>
            <person name="Jeong S.E."/>
            <person name="Jeon S.H."/>
            <person name="Chun B.H."/>
            <person name="Kim D.W."/>
            <person name="Jeon C.O."/>
        </authorList>
    </citation>
    <scope>NUCLEOTIDE SEQUENCE [LARGE SCALE GENOMIC DNA]</scope>
    <source>
        <strain evidence="2 3">JCM 31718</strain>
    </source>
</reference>
<gene>
    <name evidence="2" type="ORF">E5163_14180</name>
</gene>
<name>A0A4S2GWR2_9PROT</name>
<dbReference type="OrthoDB" id="9973038at2"/>
<evidence type="ECO:0000313" key="3">
    <source>
        <dbReference type="Proteomes" id="UP000308054"/>
    </source>
</evidence>
<protein>
    <submittedName>
        <fullName evidence="2">UrcA family protein</fullName>
    </submittedName>
</protein>
<dbReference type="InterPro" id="IPR030972">
    <property type="entry name" value="UrcA_uranyl"/>
</dbReference>
<dbReference type="NCBIfam" id="TIGR04433">
    <property type="entry name" value="UrcA_uranyl"/>
    <property type="match status" value="1"/>
</dbReference>
<comment type="caution">
    <text evidence="2">The sequence shown here is derived from an EMBL/GenBank/DDBJ whole genome shotgun (WGS) entry which is preliminary data.</text>
</comment>
<feature type="chain" id="PRO_5020692071" evidence="1">
    <location>
        <begin position="27"/>
        <end position="114"/>
    </location>
</feature>
<dbReference type="AlphaFoldDB" id="A0A4S2GWR2"/>
<keyword evidence="3" id="KW-1185">Reference proteome</keyword>
<dbReference type="RefSeq" id="WP_135997142.1">
    <property type="nucleotide sequence ID" value="NZ_CP071057.1"/>
</dbReference>
<evidence type="ECO:0000256" key="1">
    <source>
        <dbReference type="SAM" id="SignalP"/>
    </source>
</evidence>
<organism evidence="2 3">
    <name type="scientific">Marinicauda algicola</name>
    <dbReference type="NCBI Taxonomy" id="2029849"/>
    <lineage>
        <taxon>Bacteria</taxon>
        <taxon>Pseudomonadati</taxon>
        <taxon>Pseudomonadota</taxon>
        <taxon>Alphaproteobacteria</taxon>
        <taxon>Maricaulales</taxon>
        <taxon>Maricaulaceae</taxon>
        <taxon>Marinicauda</taxon>
    </lineage>
</organism>
<feature type="signal peptide" evidence="1">
    <location>
        <begin position="1"/>
        <end position="26"/>
    </location>
</feature>
<dbReference type="Proteomes" id="UP000308054">
    <property type="component" value="Unassembled WGS sequence"/>
</dbReference>
<evidence type="ECO:0000313" key="2">
    <source>
        <dbReference type="EMBL" id="TGY87580.1"/>
    </source>
</evidence>
<keyword evidence="1" id="KW-0732">Signal</keyword>
<proteinExistence type="predicted"/>